<proteinExistence type="predicted"/>
<dbReference type="Pfam" id="PF02687">
    <property type="entry name" value="FtsX"/>
    <property type="match status" value="1"/>
</dbReference>
<evidence type="ECO:0000256" key="1">
    <source>
        <dbReference type="ARBA" id="ARBA00004651"/>
    </source>
</evidence>
<evidence type="ECO:0000256" key="4">
    <source>
        <dbReference type="ARBA" id="ARBA00022989"/>
    </source>
</evidence>
<dbReference type="EMBL" id="JADING010000014">
    <property type="protein sequence ID" value="MBO8413960.1"/>
    <property type="molecule type" value="Genomic_DNA"/>
</dbReference>
<keyword evidence="4 6" id="KW-1133">Transmembrane helix</keyword>
<feature type="transmembrane region" description="Helical" evidence="6">
    <location>
        <begin position="485"/>
        <end position="509"/>
    </location>
</feature>
<sequence>FNEFTYYGELANDTSLKNTKLNNDEIYLGLSSQEASRIGSFFGVELGDNPSYTLTRFFISNSVMLHLDLSARSFAYTLENLFLVKAVEILDTSRIIHTDPMFNEYFVETNMTFISHANQGQTSLDPWNVFKAYTVLVSYSDKQRFLSDISFSLKYKNLSLELIKEEESPSYFKDDVNCARLKILKDQIGGVKKADVSHLLSPYETYVENLVYSDGFYYFSEDGLTSGFLHPVYVSNKKEKLNEIADYNYEASFDLQGFQGSSIIPPDGVIAGDISSLEENSLIFQVNKADDIYLAGGKAQNYSEVCITSSLANELFTSFSQAVNKTLYITCLSEIEYKQDGYKNVFKDGEFKIAGVVESKDNALVHDSLFLSSIGEEMFDFGSEDKAVDKCIVNFKSGYEIQNIVNNFNSEYFDYSFTLPLQEVEADLNEMVSYIATFLYFFAFFTSLIAMSLLSVTGIMFIDEDESKIAVWTSLGYRIKDLKKYYAVLISLLSSSGSFAALISLVIVWKMFSFQLTNILGQEVAVFAPLMYVSVVLFALLFTFLSIGLANRKLNKIAGFKNKQ</sequence>
<dbReference type="AlphaFoldDB" id="A0A9D9D5S0"/>
<keyword evidence="3 6" id="KW-0812">Transmembrane</keyword>
<evidence type="ECO:0000256" key="6">
    <source>
        <dbReference type="SAM" id="Phobius"/>
    </source>
</evidence>
<gene>
    <name evidence="8" type="ORF">IAC78_00550</name>
</gene>
<keyword evidence="2" id="KW-1003">Cell membrane</keyword>
<feature type="transmembrane region" description="Helical" evidence="6">
    <location>
        <begin position="529"/>
        <end position="550"/>
    </location>
</feature>
<evidence type="ECO:0000313" key="9">
    <source>
        <dbReference type="Proteomes" id="UP000823629"/>
    </source>
</evidence>
<evidence type="ECO:0000256" key="3">
    <source>
        <dbReference type="ARBA" id="ARBA00022692"/>
    </source>
</evidence>
<feature type="non-terminal residue" evidence="8">
    <location>
        <position position="1"/>
    </location>
</feature>
<keyword evidence="5 6" id="KW-0472">Membrane</keyword>
<comment type="subcellular location">
    <subcellularLocation>
        <location evidence="1">Cell membrane</location>
        <topology evidence="1">Multi-pass membrane protein</topology>
    </subcellularLocation>
</comment>
<evidence type="ECO:0000256" key="2">
    <source>
        <dbReference type="ARBA" id="ARBA00022475"/>
    </source>
</evidence>
<evidence type="ECO:0000313" key="8">
    <source>
        <dbReference type="EMBL" id="MBO8413960.1"/>
    </source>
</evidence>
<organism evidence="8 9">
    <name type="scientific">Candidatus Scatoplasma merdavium</name>
    <dbReference type="NCBI Taxonomy" id="2840932"/>
    <lineage>
        <taxon>Bacteria</taxon>
        <taxon>Bacillati</taxon>
        <taxon>Bacillota</taxon>
        <taxon>Bacilli</taxon>
        <taxon>Bacillales</taxon>
        <taxon>Candidatus Scatoplasma</taxon>
    </lineage>
</organism>
<reference evidence="8" key="2">
    <citation type="journal article" date="2021" name="PeerJ">
        <title>Extensive microbial diversity within the chicken gut microbiome revealed by metagenomics and culture.</title>
        <authorList>
            <person name="Gilroy R."/>
            <person name="Ravi A."/>
            <person name="Getino M."/>
            <person name="Pursley I."/>
            <person name="Horton D.L."/>
            <person name="Alikhan N.F."/>
            <person name="Baker D."/>
            <person name="Gharbi K."/>
            <person name="Hall N."/>
            <person name="Watson M."/>
            <person name="Adriaenssens E.M."/>
            <person name="Foster-Nyarko E."/>
            <person name="Jarju S."/>
            <person name="Secka A."/>
            <person name="Antonio M."/>
            <person name="Oren A."/>
            <person name="Chaudhuri R.R."/>
            <person name="La Ragione R."/>
            <person name="Hildebrand F."/>
            <person name="Pallen M.J."/>
        </authorList>
    </citation>
    <scope>NUCLEOTIDE SEQUENCE</scope>
    <source>
        <strain evidence="8">1748</strain>
    </source>
</reference>
<feature type="domain" description="ABC3 transporter permease C-terminal" evidence="7">
    <location>
        <begin position="441"/>
        <end position="556"/>
    </location>
</feature>
<feature type="transmembrane region" description="Helical" evidence="6">
    <location>
        <begin position="438"/>
        <end position="462"/>
    </location>
</feature>
<name>A0A9D9D5S0_9BACL</name>
<evidence type="ECO:0000256" key="5">
    <source>
        <dbReference type="ARBA" id="ARBA00023136"/>
    </source>
</evidence>
<dbReference type="Proteomes" id="UP000823629">
    <property type="component" value="Unassembled WGS sequence"/>
</dbReference>
<comment type="caution">
    <text evidence="8">The sequence shown here is derived from an EMBL/GenBank/DDBJ whole genome shotgun (WGS) entry which is preliminary data.</text>
</comment>
<protein>
    <recommendedName>
        <fullName evidence="7">ABC3 transporter permease C-terminal domain-containing protein</fullName>
    </recommendedName>
</protein>
<evidence type="ECO:0000259" key="7">
    <source>
        <dbReference type="Pfam" id="PF02687"/>
    </source>
</evidence>
<reference evidence="8" key="1">
    <citation type="submission" date="2020-10" db="EMBL/GenBank/DDBJ databases">
        <authorList>
            <person name="Gilroy R."/>
        </authorList>
    </citation>
    <scope>NUCLEOTIDE SEQUENCE</scope>
    <source>
        <strain evidence="8">1748</strain>
    </source>
</reference>
<dbReference type="GO" id="GO:0005886">
    <property type="term" value="C:plasma membrane"/>
    <property type="evidence" value="ECO:0007669"/>
    <property type="project" value="UniProtKB-SubCell"/>
</dbReference>
<dbReference type="InterPro" id="IPR003838">
    <property type="entry name" value="ABC3_permease_C"/>
</dbReference>
<accession>A0A9D9D5S0</accession>